<dbReference type="SUPFAM" id="SSF51905">
    <property type="entry name" value="FAD/NAD(P)-binding domain"/>
    <property type="match status" value="1"/>
</dbReference>
<reference evidence="6 7" key="1">
    <citation type="submission" date="2020-05" db="EMBL/GenBank/DDBJ databases">
        <title>Identification and distribution of gene clusters putatively required for synthesis of sphingolipid metabolism inhibitors in phylogenetically diverse species of the filamentous fungus Fusarium.</title>
        <authorList>
            <person name="Kim H.-S."/>
            <person name="Busman M."/>
            <person name="Brown D.W."/>
            <person name="Divon H."/>
            <person name="Uhlig S."/>
            <person name="Proctor R.H."/>
        </authorList>
    </citation>
    <scope>NUCLEOTIDE SEQUENCE [LARGE SCALE GENOMIC DNA]</scope>
    <source>
        <strain evidence="6 7">NRRL 66235</strain>
    </source>
</reference>
<keyword evidence="4" id="KW-0560">Oxidoreductase</keyword>
<gene>
    <name evidence="6" type="ORF">FMUND_11470</name>
</gene>
<accession>A0A8H6D6Y7</accession>
<dbReference type="PANTHER" id="PTHR43735">
    <property type="entry name" value="APOPTOSIS-INDUCING FACTOR 1"/>
    <property type="match status" value="1"/>
</dbReference>
<sequence length="390" mass="42522">MTDVKTIVVLGAGPAALPVIRQTMVNHVMKRKDLRMVVVSPNTHFHWPIAMPRAVVPGQLSDDKVLIPFEPTFSTYPSYKFEWIQGKAISLDPTSNLVSVELKSNATVREVNYHTLIIATGSRTRDGMIWKGIDSTEATKAKLHEVQNQISKAKTIVVSGGGMSGSETAGELGFEYSQHGTKEVVFIYSGDLPLAPPATDAVRKQALKELKKLKVTTIPKSTVISATPSGSDTILEVRSANGTTKKITTQAYLPATGILPNTEFIPKTLLDSNGFVKQTTRLQVEGHKNIFVIGDAGNLENSQLSMADAQAQHLLKALPIFIDGGEAPEYTPAKKIMFAVTLGRSRATGQMGTMKLFSIMVWWMKGRYLGTDYADGWAAGKRTMMTVLEK</sequence>
<proteinExistence type="inferred from homology"/>
<comment type="caution">
    <text evidence="6">The sequence shown here is derived from an EMBL/GenBank/DDBJ whole genome shotgun (WGS) entry which is preliminary data.</text>
</comment>
<dbReference type="EMBL" id="JAAOAN010000447">
    <property type="protein sequence ID" value="KAF5706661.1"/>
    <property type="molecule type" value="Genomic_DNA"/>
</dbReference>
<dbReference type="GO" id="GO:0050660">
    <property type="term" value="F:flavin adenine dinucleotide binding"/>
    <property type="evidence" value="ECO:0007669"/>
    <property type="project" value="TreeGrafter"/>
</dbReference>
<evidence type="ECO:0000256" key="3">
    <source>
        <dbReference type="ARBA" id="ARBA00022827"/>
    </source>
</evidence>
<name>A0A8H6D6Y7_9HYPO</name>
<dbReference type="Pfam" id="PF07992">
    <property type="entry name" value="Pyr_redox_2"/>
    <property type="match status" value="1"/>
</dbReference>
<dbReference type="PRINTS" id="PR00411">
    <property type="entry name" value="PNDRDTASEI"/>
</dbReference>
<comment type="similarity">
    <text evidence="1">Belongs to the FAD-dependent oxidoreductase family.</text>
</comment>
<dbReference type="InterPro" id="IPR023753">
    <property type="entry name" value="FAD/NAD-binding_dom"/>
</dbReference>
<evidence type="ECO:0000256" key="2">
    <source>
        <dbReference type="ARBA" id="ARBA00022630"/>
    </source>
</evidence>
<feature type="domain" description="FAD/NAD(P)-binding" evidence="5">
    <location>
        <begin position="6"/>
        <end position="302"/>
    </location>
</feature>
<evidence type="ECO:0000256" key="4">
    <source>
        <dbReference type="ARBA" id="ARBA00023002"/>
    </source>
</evidence>
<keyword evidence="3" id="KW-0274">FAD</keyword>
<keyword evidence="7" id="KW-1185">Reference proteome</keyword>
<organism evidence="6 7">
    <name type="scientific">Fusarium mundagurra</name>
    <dbReference type="NCBI Taxonomy" id="1567541"/>
    <lineage>
        <taxon>Eukaryota</taxon>
        <taxon>Fungi</taxon>
        <taxon>Dikarya</taxon>
        <taxon>Ascomycota</taxon>
        <taxon>Pezizomycotina</taxon>
        <taxon>Sordariomycetes</taxon>
        <taxon>Hypocreomycetidae</taxon>
        <taxon>Hypocreales</taxon>
        <taxon>Nectriaceae</taxon>
        <taxon>Fusarium</taxon>
        <taxon>Fusarium fujikuroi species complex</taxon>
    </lineage>
</organism>
<dbReference type="GO" id="GO:0004174">
    <property type="term" value="F:electron-transferring-flavoprotein dehydrogenase activity"/>
    <property type="evidence" value="ECO:0007669"/>
    <property type="project" value="TreeGrafter"/>
</dbReference>
<evidence type="ECO:0000313" key="7">
    <source>
        <dbReference type="Proteomes" id="UP000544331"/>
    </source>
</evidence>
<dbReference type="Proteomes" id="UP000544331">
    <property type="component" value="Unassembled WGS sequence"/>
</dbReference>
<dbReference type="PANTHER" id="PTHR43735:SF3">
    <property type="entry name" value="FERROPTOSIS SUPPRESSOR PROTEIN 1"/>
    <property type="match status" value="1"/>
</dbReference>
<protein>
    <submittedName>
        <fullName evidence="6">Apoptosis-inducing factor 2</fullName>
    </submittedName>
</protein>
<evidence type="ECO:0000259" key="5">
    <source>
        <dbReference type="Pfam" id="PF07992"/>
    </source>
</evidence>
<dbReference type="PRINTS" id="PR00368">
    <property type="entry name" value="FADPNR"/>
</dbReference>
<evidence type="ECO:0000256" key="1">
    <source>
        <dbReference type="ARBA" id="ARBA00006442"/>
    </source>
</evidence>
<dbReference type="AlphaFoldDB" id="A0A8H6D6Y7"/>
<dbReference type="Gene3D" id="3.50.50.100">
    <property type="match status" value="1"/>
</dbReference>
<keyword evidence="2" id="KW-0285">Flavoprotein</keyword>
<evidence type="ECO:0000313" key="6">
    <source>
        <dbReference type="EMBL" id="KAF5706661.1"/>
    </source>
</evidence>
<dbReference type="InterPro" id="IPR036188">
    <property type="entry name" value="FAD/NAD-bd_sf"/>
</dbReference>
<dbReference type="GO" id="GO:0005737">
    <property type="term" value="C:cytoplasm"/>
    <property type="evidence" value="ECO:0007669"/>
    <property type="project" value="TreeGrafter"/>
</dbReference>
<dbReference type="OrthoDB" id="202203at2759"/>